<dbReference type="SUPFAM" id="SSF56112">
    <property type="entry name" value="Protein kinase-like (PK-like)"/>
    <property type="match status" value="1"/>
</dbReference>
<evidence type="ECO:0000256" key="5">
    <source>
        <dbReference type="SAM" id="MobiDB-lite"/>
    </source>
</evidence>
<dbReference type="PROSITE" id="PS00916">
    <property type="entry name" value="PI3_4_KINASE_2"/>
    <property type="match status" value="1"/>
</dbReference>
<dbReference type="InterPro" id="IPR057754">
    <property type="entry name" value="PI4-kinase_beta/PIK1_cat"/>
</dbReference>
<dbReference type="Pfam" id="PF21245">
    <property type="entry name" value="PI4KB-PIK1_PIK"/>
    <property type="match status" value="1"/>
</dbReference>
<dbReference type="GO" id="GO:0005737">
    <property type="term" value="C:cytoplasm"/>
    <property type="evidence" value="ECO:0007669"/>
    <property type="project" value="TreeGrafter"/>
</dbReference>
<dbReference type="Pfam" id="PF11522">
    <property type="entry name" value="Pik1"/>
    <property type="match status" value="1"/>
</dbReference>
<gene>
    <name evidence="8" type="primary">pik1_0</name>
    <name evidence="8" type="ORF">A0J61_03163</name>
</gene>
<dbReference type="InterPro" id="IPR049160">
    <property type="entry name" value="PI4KB-PIK1_PIK"/>
</dbReference>
<feature type="region of interest" description="Disordered" evidence="5">
    <location>
        <begin position="216"/>
        <end position="235"/>
    </location>
</feature>
<dbReference type="FunCoup" id="A0A1C7NI14">
    <property type="interactions" value="782"/>
</dbReference>
<dbReference type="SMART" id="SM00146">
    <property type="entry name" value="PI3Kc"/>
    <property type="match status" value="1"/>
</dbReference>
<dbReference type="Pfam" id="PF00454">
    <property type="entry name" value="PI3_PI4_kinase"/>
    <property type="match status" value="1"/>
</dbReference>
<dbReference type="PROSITE" id="PS51545">
    <property type="entry name" value="PIK_HELICAL"/>
    <property type="match status" value="1"/>
</dbReference>
<reference evidence="8 9" key="1">
    <citation type="submission" date="2016-03" db="EMBL/GenBank/DDBJ databases">
        <title>Choanephora cucurbitarum.</title>
        <authorList>
            <person name="Min B."/>
            <person name="Park H."/>
            <person name="Park J.-H."/>
            <person name="Shin H.-D."/>
            <person name="Choi I.-G."/>
        </authorList>
    </citation>
    <scope>NUCLEOTIDE SEQUENCE [LARGE SCALE GENOMIC DNA]</scope>
    <source>
        <strain evidence="8 9">KUS-F28377</strain>
    </source>
</reference>
<accession>A0A1C7NI14</accession>
<dbReference type="Gene3D" id="6.10.140.1260">
    <property type="match status" value="1"/>
</dbReference>
<organism evidence="8 9">
    <name type="scientific">Choanephora cucurbitarum</name>
    <dbReference type="NCBI Taxonomy" id="101091"/>
    <lineage>
        <taxon>Eukaryota</taxon>
        <taxon>Fungi</taxon>
        <taxon>Fungi incertae sedis</taxon>
        <taxon>Mucoromycota</taxon>
        <taxon>Mucoromycotina</taxon>
        <taxon>Mucoromycetes</taxon>
        <taxon>Mucorales</taxon>
        <taxon>Mucorineae</taxon>
        <taxon>Choanephoraceae</taxon>
        <taxon>Choanephoroideae</taxon>
        <taxon>Choanephora</taxon>
    </lineage>
</organism>
<feature type="compositionally biased region" description="Low complexity" evidence="5">
    <location>
        <begin position="318"/>
        <end position="342"/>
    </location>
</feature>
<feature type="compositionally biased region" description="Basic and acidic residues" evidence="5">
    <location>
        <begin position="570"/>
        <end position="590"/>
    </location>
</feature>
<evidence type="ECO:0000259" key="6">
    <source>
        <dbReference type="PROSITE" id="PS50290"/>
    </source>
</evidence>
<dbReference type="EMBL" id="LUGH01000132">
    <property type="protein sequence ID" value="OBZ88782.1"/>
    <property type="molecule type" value="Genomic_DNA"/>
</dbReference>
<dbReference type="GO" id="GO:0004430">
    <property type="term" value="F:1-phosphatidylinositol 4-kinase activity"/>
    <property type="evidence" value="ECO:0007669"/>
    <property type="project" value="UniProtKB-EC"/>
</dbReference>
<comment type="caution">
    <text evidence="8">The sequence shown here is derived from an EMBL/GenBank/DDBJ whole genome shotgun (WGS) entry which is preliminary data.</text>
</comment>
<dbReference type="InterPro" id="IPR001263">
    <property type="entry name" value="PI3K_accessory_dom"/>
</dbReference>
<dbReference type="PANTHER" id="PTHR10048:SF22">
    <property type="entry name" value="PHOSPHATIDYLINOSITOL 4-KINASE BETA"/>
    <property type="match status" value="1"/>
</dbReference>
<dbReference type="EC" id="2.7.1.67" evidence="2"/>
<proteinExistence type="predicted"/>
<feature type="compositionally biased region" description="Polar residues" evidence="5">
    <location>
        <begin position="220"/>
        <end position="232"/>
    </location>
</feature>
<dbReference type="InterPro" id="IPR015433">
    <property type="entry name" value="PI3/4_kinase"/>
</dbReference>
<dbReference type="PROSITE" id="PS50290">
    <property type="entry name" value="PI3_4_KINASE_3"/>
    <property type="match status" value="1"/>
</dbReference>
<sequence length="984" mass="110187">MSNALLLRLFTSEYFNAWIAISYIFRHPDNVGIQHYLCTQLRKFPIAEIEFFLPQLMHLLITRPTESVALELYIIDACEKSTHIAVMCLWYLQAYLSDLSANPNHPSFQLCKRVFNRCQTIIFADDDTKEENEEDQKEEWSHSSLYAARLDRTQRVRENALPALVGMGALLAGIGQPCVTRPVGSIAIAQGRKPSFQTFDSSNLAMNRSSTYEHDHPIARSQSQPHLSISTTKRARPHSLSSALSSVLVDKDHDFSVSLEDLHRGKAFSISRYLKQAQQKIQHTVHSTLTTTHNNNVPLELMNSDGISSVNMKAMAQSSVPSSQDVPSTPTTPTTLVSPSRSFSSDDAFGQSPPKGPVSFDPRLDEEDLVQNSSDSDDDEVYALAKLSLGDRRQLLRSNYFRSEMQFLLALVDIATRLVIVPKPARLSALHAELTLLNHNLPAEICMPLWCPATVDRPYHHRIVRISPTDAVVLNSAERAPYLLMIEVLDDELSLENGFKSSLSKIKKSTKNNHLKRLSIAKQKEALEDAIVDLGDLGSPISTRNSLEIAPSSSTATTATAVSYNKSRDSIDSRVLHDEPEQNKTIEKEPSSSFDDDAFAEKMKTAAILLAQLQLEPQPIVKTSTEGIRQKIIAEMMALEDDRMEKMALEGVAKGIGGGGGEGAGSAKKLDDEQRVAMVVNKEDPSAAVFSEDWETKKERIRTASPYGHLPNWRLISVIVKNGADLRQEQFAIQLIREMQKIWQDTKVNVWVQYIRVLVTSDDSGLIETVKNSISIHSIKKEAYTRKWNEQGAVFSLKDYFVRRWGSSESSRFKKAQDAFMRSLAGYSVASYLLQIKDRHNGNLLLDDMGHIIHIDFGFILSNSPGSVGFEMAPFKLPQEYVDILGGVDSPKFNEYKALTKAAFLAVRKHSDNILLLTEMMSKDSKLPCFQNGPATVSALRDRFQLQMTETQVEAHVEKLIVSSCCNVFTRLYDTYQYYSQGIL</sequence>
<name>A0A1C7NI14_9FUNG</name>
<dbReference type="PANTHER" id="PTHR10048">
    <property type="entry name" value="PHOSPHATIDYLINOSITOL KINASE"/>
    <property type="match status" value="1"/>
</dbReference>
<keyword evidence="9" id="KW-1185">Reference proteome</keyword>
<evidence type="ECO:0000256" key="2">
    <source>
        <dbReference type="ARBA" id="ARBA00012169"/>
    </source>
</evidence>
<evidence type="ECO:0000313" key="9">
    <source>
        <dbReference type="Proteomes" id="UP000093000"/>
    </source>
</evidence>
<dbReference type="FunFam" id="1.10.1070.11:FF:000016">
    <property type="entry name" value="PIK1p Phosphatidylinositol 4-kinase"/>
    <property type="match status" value="1"/>
</dbReference>
<dbReference type="InterPro" id="IPR018936">
    <property type="entry name" value="PI3/4_kinase_CS"/>
</dbReference>
<evidence type="ECO:0000256" key="3">
    <source>
        <dbReference type="ARBA" id="ARBA00022679"/>
    </source>
</evidence>
<evidence type="ECO:0000256" key="1">
    <source>
        <dbReference type="ARBA" id="ARBA00001686"/>
    </source>
</evidence>
<dbReference type="GO" id="GO:0016020">
    <property type="term" value="C:membrane"/>
    <property type="evidence" value="ECO:0007669"/>
    <property type="project" value="TreeGrafter"/>
</dbReference>
<dbReference type="SUPFAM" id="SSF48371">
    <property type="entry name" value="ARM repeat"/>
    <property type="match status" value="1"/>
</dbReference>
<protein>
    <recommendedName>
        <fullName evidence="2">1-phosphatidylinositol 4-kinase</fullName>
        <ecNumber evidence="2">2.7.1.67</ecNumber>
    </recommendedName>
</protein>
<dbReference type="InterPro" id="IPR036940">
    <property type="entry name" value="PI3/4_kinase_cat_sf"/>
</dbReference>
<feature type="domain" description="PIK helical" evidence="7">
    <location>
        <begin position="1"/>
        <end position="117"/>
    </location>
</feature>
<comment type="catalytic activity">
    <reaction evidence="1">
        <text>a 1,2-diacyl-sn-glycero-3-phospho-(1D-myo-inositol) + ATP = a 1,2-diacyl-sn-glycero-3-phospho-(1D-myo-inositol 4-phosphate) + ADP + H(+)</text>
        <dbReference type="Rhea" id="RHEA:19877"/>
        <dbReference type="ChEBI" id="CHEBI:15378"/>
        <dbReference type="ChEBI" id="CHEBI:30616"/>
        <dbReference type="ChEBI" id="CHEBI:57880"/>
        <dbReference type="ChEBI" id="CHEBI:58178"/>
        <dbReference type="ChEBI" id="CHEBI:456216"/>
        <dbReference type="EC" id="2.7.1.67"/>
    </reaction>
</comment>
<dbReference type="GO" id="GO:0048015">
    <property type="term" value="P:phosphatidylinositol-mediated signaling"/>
    <property type="evidence" value="ECO:0007669"/>
    <property type="project" value="TreeGrafter"/>
</dbReference>
<dbReference type="Gene3D" id="1.10.1070.11">
    <property type="entry name" value="Phosphatidylinositol 3-/4-kinase, catalytic domain"/>
    <property type="match status" value="1"/>
</dbReference>
<keyword evidence="4 8" id="KW-0418">Kinase</keyword>
<dbReference type="AlphaFoldDB" id="A0A1C7NI14"/>
<dbReference type="PROSITE" id="PS00915">
    <property type="entry name" value="PI3_4_KINASE_1"/>
    <property type="match status" value="1"/>
</dbReference>
<dbReference type="GO" id="GO:0046854">
    <property type="term" value="P:phosphatidylinositol phosphate biosynthetic process"/>
    <property type="evidence" value="ECO:0007669"/>
    <property type="project" value="InterPro"/>
</dbReference>
<dbReference type="InterPro" id="IPR016024">
    <property type="entry name" value="ARM-type_fold"/>
</dbReference>
<dbReference type="CDD" id="cd05168">
    <property type="entry name" value="PI4Kc_III_beta"/>
    <property type="match status" value="1"/>
</dbReference>
<evidence type="ECO:0000256" key="4">
    <source>
        <dbReference type="ARBA" id="ARBA00022777"/>
    </source>
</evidence>
<feature type="region of interest" description="Disordered" evidence="5">
    <location>
        <begin position="570"/>
        <end position="594"/>
    </location>
</feature>
<keyword evidence="3" id="KW-0808">Transferase</keyword>
<dbReference type="STRING" id="101091.A0A1C7NI14"/>
<evidence type="ECO:0000259" key="7">
    <source>
        <dbReference type="PROSITE" id="PS51545"/>
    </source>
</evidence>
<evidence type="ECO:0000313" key="8">
    <source>
        <dbReference type="EMBL" id="OBZ88782.1"/>
    </source>
</evidence>
<dbReference type="InParanoid" id="A0A1C7NI14"/>
<dbReference type="OrthoDB" id="10264149at2759"/>
<dbReference type="InterPro" id="IPR011009">
    <property type="entry name" value="Kinase-like_dom_sf"/>
</dbReference>
<feature type="domain" description="PI3K/PI4K catalytic" evidence="6">
    <location>
        <begin position="695"/>
        <end position="969"/>
    </location>
</feature>
<feature type="region of interest" description="Disordered" evidence="5">
    <location>
        <begin position="314"/>
        <end position="363"/>
    </location>
</feature>
<dbReference type="InterPro" id="IPR021601">
    <property type="entry name" value="Phosphatidylino_kinase_fungi"/>
</dbReference>
<dbReference type="InterPro" id="IPR000403">
    <property type="entry name" value="PI3/4_kinase_cat_dom"/>
</dbReference>
<dbReference type="Proteomes" id="UP000093000">
    <property type="component" value="Unassembled WGS sequence"/>
</dbReference>
<dbReference type="Gene3D" id="3.30.1010.10">
    <property type="entry name" value="Phosphatidylinositol 3-kinase Catalytic Subunit, Chain A, domain 4"/>
    <property type="match status" value="1"/>
</dbReference>